<sequence length="26" mass="2845">MLHSGPPERGPDSQRSRVRVLAGTIK</sequence>
<proteinExistence type="predicted"/>
<reference evidence="2" key="1">
    <citation type="submission" date="2014-09" db="EMBL/GenBank/DDBJ databases">
        <authorList>
            <person name="Magalhaes I.L.F."/>
            <person name="Oliveira U."/>
            <person name="Santos F.R."/>
            <person name="Vidigal T.H.D.A."/>
            <person name="Brescovit A.D."/>
            <person name="Santos A.J."/>
        </authorList>
    </citation>
    <scope>NUCLEOTIDE SEQUENCE</scope>
    <source>
        <tissue evidence="2">Shoot tissue taken approximately 20 cm above the soil surface</tissue>
    </source>
</reference>
<feature type="region of interest" description="Disordered" evidence="1">
    <location>
        <begin position="1"/>
        <end position="26"/>
    </location>
</feature>
<name>A0A0A8YV32_ARUDO</name>
<evidence type="ECO:0000313" key="2">
    <source>
        <dbReference type="EMBL" id="JAD30984.1"/>
    </source>
</evidence>
<protein>
    <submittedName>
        <fullName evidence="2">Uncharacterized protein</fullName>
    </submittedName>
</protein>
<dbReference type="EMBL" id="GBRH01266911">
    <property type="protein sequence ID" value="JAD30984.1"/>
    <property type="molecule type" value="Transcribed_RNA"/>
</dbReference>
<accession>A0A0A8YV32</accession>
<organism evidence="2">
    <name type="scientific">Arundo donax</name>
    <name type="common">Giant reed</name>
    <name type="synonym">Donax arundinaceus</name>
    <dbReference type="NCBI Taxonomy" id="35708"/>
    <lineage>
        <taxon>Eukaryota</taxon>
        <taxon>Viridiplantae</taxon>
        <taxon>Streptophyta</taxon>
        <taxon>Embryophyta</taxon>
        <taxon>Tracheophyta</taxon>
        <taxon>Spermatophyta</taxon>
        <taxon>Magnoliopsida</taxon>
        <taxon>Liliopsida</taxon>
        <taxon>Poales</taxon>
        <taxon>Poaceae</taxon>
        <taxon>PACMAD clade</taxon>
        <taxon>Arundinoideae</taxon>
        <taxon>Arundineae</taxon>
        <taxon>Arundo</taxon>
    </lineage>
</organism>
<dbReference type="AlphaFoldDB" id="A0A0A8YV32"/>
<reference evidence="2" key="2">
    <citation type="journal article" date="2015" name="Data Brief">
        <title>Shoot transcriptome of the giant reed, Arundo donax.</title>
        <authorList>
            <person name="Barrero R.A."/>
            <person name="Guerrero F.D."/>
            <person name="Moolhuijzen P."/>
            <person name="Goolsby J.A."/>
            <person name="Tidwell J."/>
            <person name="Bellgard S.E."/>
            <person name="Bellgard M.I."/>
        </authorList>
    </citation>
    <scope>NUCLEOTIDE SEQUENCE</scope>
    <source>
        <tissue evidence="2">Shoot tissue taken approximately 20 cm above the soil surface</tissue>
    </source>
</reference>
<evidence type="ECO:0000256" key="1">
    <source>
        <dbReference type="SAM" id="MobiDB-lite"/>
    </source>
</evidence>